<dbReference type="EMBL" id="CAMGYJ010000008">
    <property type="protein sequence ID" value="CAI0453414.1"/>
    <property type="molecule type" value="Genomic_DNA"/>
</dbReference>
<sequence>MDLFQHHLGIQIYLVYGMLATQWSCAGFRTQ</sequence>
<evidence type="ECO:0000313" key="1">
    <source>
        <dbReference type="EMBL" id="CAI0453414.1"/>
    </source>
</evidence>
<proteinExistence type="predicted"/>
<accession>A0AAV0N4F1</accession>
<comment type="caution">
    <text evidence="1">The sequence shown here is derived from an EMBL/GenBank/DDBJ whole genome shotgun (WGS) entry which is preliminary data.</text>
</comment>
<name>A0AAV0N4F1_9ROSI</name>
<evidence type="ECO:0000313" key="2">
    <source>
        <dbReference type="Proteomes" id="UP001154282"/>
    </source>
</evidence>
<reference evidence="1" key="1">
    <citation type="submission" date="2022-08" db="EMBL/GenBank/DDBJ databases">
        <authorList>
            <person name="Gutierrez-Valencia J."/>
        </authorList>
    </citation>
    <scope>NUCLEOTIDE SEQUENCE</scope>
</reference>
<organism evidence="1 2">
    <name type="scientific">Linum tenue</name>
    <dbReference type="NCBI Taxonomy" id="586396"/>
    <lineage>
        <taxon>Eukaryota</taxon>
        <taxon>Viridiplantae</taxon>
        <taxon>Streptophyta</taxon>
        <taxon>Embryophyta</taxon>
        <taxon>Tracheophyta</taxon>
        <taxon>Spermatophyta</taxon>
        <taxon>Magnoliopsida</taxon>
        <taxon>eudicotyledons</taxon>
        <taxon>Gunneridae</taxon>
        <taxon>Pentapetalae</taxon>
        <taxon>rosids</taxon>
        <taxon>fabids</taxon>
        <taxon>Malpighiales</taxon>
        <taxon>Linaceae</taxon>
        <taxon>Linum</taxon>
    </lineage>
</organism>
<dbReference type="Proteomes" id="UP001154282">
    <property type="component" value="Unassembled WGS sequence"/>
</dbReference>
<keyword evidence="2" id="KW-1185">Reference proteome</keyword>
<gene>
    <name evidence="1" type="ORF">LITE_LOCUS31579</name>
</gene>
<dbReference type="AlphaFoldDB" id="A0AAV0N4F1"/>
<protein>
    <submittedName>
        <fullName evidence="1">Uncharacterized protein</fullName>
    </submittedName>
</protein>